<comment type="similarity">
    <text evidence="7">Belongs to the PINc/VapC protein family.</text>
</comment>
<evidence type="ECO:0000256" key="6">
    <source>
        <dbReference type="ARBA" id="ARBA00022842"/>
    </source>
</evidence>
<evidence type="ECO:0000256" key="5">
    <source>
        <dbReference type="ARBA" id="ARBA00022801"/>
    </source>
</evidence>
<dbReference type="EMBL" id="MTKO01000099">
    <property type="protein sequence ID" value="RWX44231.1"/>
    <property type="molecule type" value="Genomic_DNA"/>
</dbReference>
<evidence type="ECO:0000256" key="7">
    <source>
        <dbReference type="ARBA" id="ARBA00038093"/>
    </source>
</evidence>
<keyword evidence="5" id="KW-0378">Hydrolase</keyword>
<dbReference type="PANTHER" id="PTHR33653">
    <property type="entry name" value="RIBONUCLEASE VAPC2"/>
    <property type="match status" value="1"/>
</dbReference>
<dbReference type="GO" id="GO:0016787">
    <property type="term" value="F:hydrolase activity"/>
    <property type="evidence" value="ECO:0007669"/>
    <property type="project" value="UniProtKB-KW"/>
</dbReference>
<keyword evidence="10" id="KW-1185">Reference proteome</keyword>
<evidence type="ECO:0000256" key="1">
    <source>
        <dbReference type="ARBA" id="ARBA00001946"/>
    </source>
</evidence>
<dbReference type="AlphaFoldDB" id="A0A444ITI6"/>
<keyword evidence="3" id="KW-0540">Nuclease</keyword>
<evidence type="ECO:0000259" key="8">
    <source>
        <dbReference type="Pfam" id="PF01850"/>
    </source>
</evidence>
<evidence type="ECO:0000313" key="9">
    <source>
        <dbReference type="EMBL" id="RWX44231.1"/>
    </source>
</evidence>
<keyword evidence="6" id="KW-0460">Magnesium</keyword>
<keyword evidence="2" id="KW-1277">Toxin-antitoxin system</keyword>
<protein>
    <recommendedName>
        <fullName evidence="8">PIN domain-containing protein</fullName>
    </recommendedName>
</protein>
<dbReference type="CDD" id="cd18738">
    <property type="entry name" value="PIN_VapC4-5_FitB-like"/>
    <property type="match status" value="1"/>
</dbReference>
<gene>
    <name evidence="9" type="ORF">H206_02227</name>
</gene>
<evidence type="ECO:0000313" key="10">
    <source>
        <dbReference type="Proteomes" id="UP000287853"/>
    </source>
</evidence>
<sequence length="124" mass="14322">MDKFLVDTNIIIYHLNGTPVATDWLLCRQEDLAISVITKIEVLSYPFEPEEEALVLEFLKQFDLHYVTDEIIEATIQLRRKRKIKTPDAVIAATALVQGLYVCTRNISDFKNIGVNYINPFEEF</sequence>
<organism evidence="9 10">
    <name type="scientific">Candidatus Electrothrix aarhusensis</name>
    <dbReference type="NCBI Taxonomy" id="1859131"/>
    <lineage>
        <taxon>Bacteria</taxon>
        <taxon>Pseudomonadati</taxon>
        <taxon>Thermodesulfobacteriota</taxon>
        <taxon>Desulfobulbia</taxon>
        <taxon>Desulfobulbales</taxon>
        <taxon>Desulfobulbaceae</taxon>
        <taxon>Candidatus Electrothrix</taxon>
    </lineage>
</organism>
<accession>A0A444ITI6</accession>
<keyword evidence="4" id="KW-0479">Metal-binding</keyword>
<evidence type="ECO:0000256" key="4">
    <source>
        <dbReference type="ARBA" id="ARBA00022723"/>
    </source>
</evidence>
<proteinExistence type="inferred from homology"/>
<dbReference type="InterPro" id="IPR029060">
    <property type="entry name" value="PIN-like_dom_sf"/>
</dbReference>
<name>A0A444ITI6_9BACT</name>
<dbReference type="GO" id="GO:0046872">
    <property type="term" value="F:metal ion binding"/>
    <property type="evidence" value="ECO:0007669"/>
    <property type="project" value="UniProtKB-KW"/>
</dbReference>
<reference evidence="9 10" key="1">
    <citation type="submission" date="2017-01" db="EMBL/GenBank/DDBJ databases">
        <title>The cable genome- insights into the physiology and evolution of filamentous bacteria capable of sulfide oxidation via long distance electron transfer.</title>
        <authorList>
            <person name="Schreiber L."/>
            <person name="Bjerg J.T."/>
            <person name="Boggild A."/>
            <person name="Van De Vossenberg J."/>
            <person name="Meysman F."/>
            <person name="Nielsen L.P."/>
            <person name="Schramm A."/>
            <person name="Kjeldsen K.U."/>
        </authorList>
    </citation>
    <scope>NUCLEOTIDE SEQUENCE [LARGE SCALE GENOMIC DNA]</scope>
    <source>
        <strain evidence="9">MCF</strain>
    </source>
</reference>
<dbReference type="Proteomes" id="UP000287853">
    <property type="component" value="Unassembled WGS sequence"/>
</dbReference>
<evidence type="ECO:0000256" key="2">
    <source>
        <dbReference type="ARBA" id="ARBA00022649"/>
    </source>
</evidence>
<dbReference type="PANTHER" id="PTHR33653:SF1">
    <property type="entry name" value="RIBONUCLEASE VAPC2"/>
    <property type="match status" value="1"/>
</dbReference>
<comment type="cofactor">
    <cofactor evidence="1">
        <name>Mg(2+)</name>
        <dbReference type="ChEBI" id="CHEBI:18420"/>
    </cofactor>
</comment>
<dbReference type="InterPro" id="IPR002716">
    <property type="entry name" value="PIN_dom"/>
</dbReference>
<comment type="caution">
    <text evidence="9">The sequence shown here is derived from an EMBL/GenBank/DDBJ whole genome shotgun (WGS) entry which is preliminary data.</text>
</comment>
<dbReference type="SUPFAM" id="SSF88723">
    <property type="entry name" value="PIN domain-like"/>
    <property type="match status" value="1"/>
</dbReference>
<dbReference type="Pfam" id="PF01850">
    <property type="entry name" value="PIN"/>
    <property type="match status" value="1"/>
</dbReference>
<evidence type="ECO:0000256" key="3">
    <source>
        <dbReference type="ARBA" id="ARBA00022722"/>
    </source>
</evidence>
<dbReference type="GO" id="GO:0004518">
    <property type="term" value="F:nuclease activity"/>
    <property type="evidence" value="ECO:0007669"/>
    <property type="project" value="UniProtKB-KW"/>
</dbReference>
<dbReference type="InterPro" id="IPR050556">
    <property type="entry name" value="Type_II_TA_system_RNase"/>
</dbReference>
<dbReference type="Gene3D" id="3.40.50.1010">
    <property type="entry name" value="5'-nuclease"/>
    <property type="match status" value="1"/>
</dbReference>
<feature type="domain" description="PIN" evidence="8">
    <location>
        <begin position="5"/>
        <end position="113"/>
    </location>
</feature>